<feature type="signal peptide" evidence="1">
    <location>
        <begin position="1"/>
        <end position="28"/>
    </location>
</feature>
<gene>
    <name evidence="2" type="ORF">MM817_01731</name>
</gene>
<dbReference type="AlphaFoldDB" id="A0A9X1V9P5"/>
<keyword evidence="3" id="KW-1185">Reference proteome</keyword>
<dbReference type="SUPFAM" id="SSF49785">
    <property type="entry name" value="Galactose-binding domain-like"/>
    <property type="match status" value="1"/>
</dbReference>
<proteinExistence type="predicted"/>
<accession>A0A9X1V9P5</accession>
<feature type="chain" id="PRO_5040832269" description="F5/8 type C domain-containing protein" evidence="1">
    <location>
        <begin position="29"/>
        <end position="544"/>
    </location>
</feature>
<dbReference type="Gene3D" id="2.60.120.260">
    <property type="entry name" value="Galactose-binding domain-like"/>
    <property type="match status" value="1"/>
</dbReference>
<sequence>MQVSRMKVVMTMAAGILGSVMTIAPAFAMTGSAATSSTSTQTSSTIPTTLQNLATTQNTSVQVDGPVDPYFEHIQNNHPGPSGGITEYSSTWTGYCRQMGRTIYTDIGSEEAISDISLTFDSNPSEGIYIPDQVTFSLSQNSKDWKSVTKNISAPTNNSGVVHVHLSIQPQIARYIKVTFPVAVWVFARNFQVSYNPALGIPKSEHLSLVPRDALVQPVVVNHFLSPWSQSTVGMSNIFLAYSGGPNQPVHSSWTTAKFVPMLGYINRTGTLAGHFFNSALFLPYGSVTTTSGWNHYVANLFAPNEQLAALNQATSQVDKKLHTPYMKTNVILSLPLPPSGSISPKGSRLQSETSAISTLLSNWSASNFSDLNLVGFYWDVESMSADQPRDVELVQHIGHTIEQDGLHFYWIPFFDANYFSDWKGMGISAAFLQPNYYELTNPSLVRLQEASNLAKKYGLGVEIEGGHDILLSPDKRNAYLNELTYFHNDQIENDTVHAFYFGDQTLIHAANSTDPAIHALYRDTYRFVIGGYPYTSYLPTDVK</sequence>
<name>A0A9X1V9P5_9BACL</name>
<dbReference type="EMBL" id="JALBUF010000004">
    <property type="protein sequence ID" value="MCI0183454.1"/>
    <property type="molecule type" value="Genomic_DNA"/>
</dbReference>
<evidence type="ECO:0008006" key="4">
    <source>
        <dbReference type="Google" id="ProtNLM"/>
    </source>
</evidence>
<dbReference type="InterPro" id="IPR032329">
    <property type="entry name" value="DUF4855"/>
</dbReference>
<evidence type="ECO:0000313" key="2">
    <source>
        <dbReference type="EMBL" id="MCI0183454.1"/>
    </source>
</evidence>
<organism evidence="2 3">
    <name type="scientific">Sulfoacidibacillus ferrooxidans</name>
    <dbReference type="NCBI Taxonomy" id="2005001"/>
    <lineage>
        <taxon>Bacteria</taxon>
        <taxon>Bacillati</taxon>
        <taxon>Bacillota</taxon>
        <taxon>Bacilli</taxon>
        <taxon>Bacillales</taxon>
        <taxon>Alicyclobacillaceae</taxon>
        <taxon>Sulfoacidibacillus</taxon>
    </lineage>
</organism>
<comment type="caution">
    <text evidence="2">The sequence shown here is derived from an EMBL/GenBank/DDBJ whole genome shotgun (WGS) entry which is preliminary data.</text>
</comment>
<dbReference type="InterPro" id="IPR008979">
    <property type="entry name" value="Galactose-bd-like_sf"/>
</dbReference>
<reference evidence="2" key="1">
    <citation type="submission" date="2022-03" db="EMBL/GenBank/DDBJ databases">
        <title>Draft Genome Sequence of Firmicute Strain S0AB, a Heterotrophic Iron/Sulfur-Oxidizing Extreme Acidophile.</title>
        <authorList>
            <person name="Vergara E."/>
            <person name="Pakostova E."/>
            <person name="Johnson D.B."/>
            <person name="Holmes D.S."/>
        </authorList>
    </citation>
    <scope>NUCLEOTIDE SEQUENCE</scope>
    <source>
        <strain evidence="2">S0AB</strain>
    </source>
</reference>
<evidence type="ECO:0000313" key="3">
    <source>
        <dbReference type="Proteomes" id="UP001139263"/>
    </source>
</evidence>
<protein>
    <recommendedName>
        <fullName evidence="4">F5/8 type C domain-containing protein</fullName>
    </recommendedName>
</protein>
<keyword evidence="1" id="KW-0732">Signal</keyword>
<evidence type="ECO:0000256" key="1">
    <source>
        <dbReference type="SAM" id="SignalP"/>
    </source>
</evidence>
<dbReference type="Pfam" id="PF16147">
    <property type="entry name" value="DUF4855"/>
    <property type="match status" value="1"/>
</dbReference>
<dbReference type="RefSeq" id="WP_241713784.1">
    <property type="nucleotide sequence ID" value="NZ_JALBUF010000004.1"/>
</dbReference>
<dbReference type="Proteomes" id="UP001139263">
    <property type="component" value="Unassembled WGS sequence"/>
</dbReference>